<dbReference type="PANTHER" id="PTHR11088">
    <property type="entry name" value="TRNA DIMETHYLALLYLTRANSFERASE"/>
    <property type="match status" value="1"/>
</dbReference>
<keyword evidence="7 10" id="KW-0067">ATP-binding</keyword>
<sequence>MSRGVSTLRWPTAYWSRRWGPVFEPLPLLAIVGPTAVGKTAVSVEVARRLNGEIVSADSMLIYRYLDIGTAKPTMAERRGIPHHMIDIIDPDEPYSVALYQAAARKHINEIWQRGRLPMLVGGTGLFVRSVVRPYHFTGAGVDPLFREQMAEEARRQGPLALHRRLARVDPVSAERIHPHNIKRVIRALEVYHLTGRPMSAGLENEARGPVYNLLFIGLTMDRRQLYRRIEDRVDEMMAAGLVEEVKGLLHRGYHAGLQSMQGLGYREMVYYLRGLCSREEAVRLLKRNTRRFAKRQFTWFRREPDIQWIDVGRSGGSEKTAAEIAARAAGVFPYVSKSYLEKKLPTEGPAR</sequence>
<evidence type="ECO:0000256" key="8">
    <source>
        <dbReference type="ARBA" id="ARBA00022842"/>
    </source>
</evidence>
<dbReference type="GO" id="GO:0052381">
    <property type="term" value="F:tRNA dimethylallyltransferase activity"/>
    <property type="evidence" value="ECO:0007669"/>
    <property type="project" value="UniProtKB-UniRule"/>
</dbReference>
<keyword evidence="6 10" id="KW-0547">Nucleotide-binding</keyword>
<comment type="caution">
    <text evidence="10">Lacks conserved residue(s) required for the propagation of feature annotation.</text>
</comment>
<dbReference type="SUPFAM" id="SSF52540">
    <property type="entry name" value="P-loop containing nucleoside triphosphate hydrolases"/>
    <property type="match status" value="1"/>
</dbReference>
<dbReference type="NCBIfam" id="TIGR00174">
    <property type="entry name" value="miaA"/>
    <property type="match status" value="1"/>
</dbReference>
<dbReference type="EMBL" id="WHYR01000021">
    <property type="protein sequence ID" value="MQL52374.1"/>
    <property type="molecule type" value="Genomic_DNA"/>
</dbReference>
<accession>A0A6N7IQQ9</accession>
<evidence type="ECO:0000313" key="14">
    <source>
        <dbReference type="EMBL" id="MQL52374.1"/>
    </source>
</evidence>
<proteinExistence type="inferred from homology"/>
<keyword evidence="8 10" id="KW-0460">Magnesium</keyword>
<dbReference type="AlphaFoldDB" id="A0A6N7IQQ9"/>
<feature type="site" description="Interaction with substrate tRNA" evidence="10">
    <location>
        <position position="124"/>
    </location>
</feature>
<evidence type="ECO:0000256" key="11">
    <source>
        <dbReference type="RuleBase" id="RU003783"/>
    </source>
</evidence>
<dbReference type="Gene3D" id="3.40.50.300">
    <property type="entry name" value="P-loop containing nucleotide triphosphate hydrolases"/>
    <property type="match status" value="1"/>
</dbReference>
<evidence type="ECO:0000256" key="1">
    <source>
        <dbReference type="ARBA" id="ARBA00001946"/>
    </source>
</evidence>
<comment type="similarity">
    <text evidence="3 10 13">Belongs to the IPP transferase family.</text>
</comment>
<evidence type="ECO:0000256" key="13">
    <source>
        <dbReference type="RuleBase" id="RU003785"/>
    </source>
</evidence>
<evidence type="ECO:0000256" key="3">
    <source>
        <dbReference type="ARBA" id="ARBA00005842"/>
    </source>
</evidence>
<feature type="binding site" evidence="10">
    <location>
        <begin position="35"/>
        <end position="40"/>
    </location>
    <ligand>
        <name>substrate</name>
    </ligand>
</feature>
<dbReference type="HAMAP" id="MF_00185">
    <property type="entry name" value="IPP_trans"/>
    <property type="match status" value="1"/>
</dbReference>
<gene>
    <name evidence="10 14" type="primary">miaA</name>
    <name evidence="14" type="ORF">GFC01_08875</name>
</gene>
<dbReference type="Gene3D" id="1.10.20.140">
    <property type="match status" value="1"/>
</dbReference>
<dbReference type="InterPro" id="IPR039657">
    <property type="entry name" value="Dimethylallyltransferase"/>
</dbReference>
<dbReference type="InterPro" id="IPR027417">
    <property type="entry name" value="P-loop_NTPase"/>
</dbReference>
<feature type="region of interest" description="Interaction with substrate tRNA" evidence="10">
    <location>
        <begin position="58"/>
        <end position="61"/>
    </location>
</feature>
<feature type="binding site" evidence="10">
    <location>
        <begin position="33"/>
        <end position="40"/>
    </location>
    <ligand>
        <name>ATP</name>
        <dbReference type="ChEBI" id="CHEBI:30616"/>
    </ligand>
</feature>
<evidence type="ECO:0000256" key="10">
    <source>
        <dbReference type="HAMAP-Rule" id="MF_00185"/>
    </source>
</evidence>
<keyword evidence="4 10" id="KW-0808">Transferase</keyword>
<evidence type="ECO:0000256" key="7">
    <source>
        <dbReference type="ARBA" id="ARBA00022840"/>
    </source>
</evidence>
<evidence type="ECO:0000256" key="5">
    <source>
        <dbReference type="ARBA" id="ARBA00022694"/>
    </source>
</evidence>
<name>A0A6N7IQQ9_9FIRM</name>
<dbReference type="OrthoDB" id="9776390at2"/>
<comment type="subunit">
    <text evidence="10">Monomer.</text>
</comment>
<evidence type="ECO:0000256" key="4">
    <source>
        <dbReference type="ARBA" id="ARBA00022679"/>
    </source>
</evidence>
<comment type="cofactor">
    <cofactor evidence="1 10">
        <name>Mg(2+)</name>
        <dbReference type="ChEBI" id="CHEBI:18420"/>
    </cofactor>
</comment>
<evidence type="ECO:0000256" key="6">
    <source>
        <dbReference type="ARBA" id="ARBA00022741"/>
    </source>
</evidence>
<feature type="site" description="Interaction with substrate tRNA" evidence="10">
    <location>
        <position position="147"/>
    </location>
</feature>
<dbReference type="InterPro" id="IPR018022">
    <property type="entry name" value="IPT"/>
</dbReference>
<reference evidence="14 15" key="1">
    <citation type="submission" date="2019-10" db="EMBL/GenBank/DDBJ databases">
        <title>Comparative genomics of sulfur disproportionating microorganisms.</title>
        <authorList>
            <person name="Ward L.M."/>
            <person name="Bertran E."/>
            <person name="Johnston D."/>
        </authorList>
    </citation>
    <scope>NUCLEOTIDE SEQUENCE [LARGE SCALE GENOMIC DNA]</scope>
    <source>
        <strain evidence="14 15">DSM 14055</strain>
    </source>
</reference>
<dbReference type="GO" id="GO:0005524">
    <property type="term" value="F:ATP binding"/>
    <property type="evidence" value="ECO:0007669"/>
    <property type="project" value="UniProtKB-UniRule"/>
</dbReference>
<comment type="catalytic activity">
    <reaction evidence="9 10 11">
        <text>adenosine(37) in tRNA + dimethylallyl diphosphate = N(6)-dimethylallyladenosine(37) in tRNA + diphosphate</text>
        <dbReference type="Rhea" id="RHEA:26482"/>
        <dbReference type="Rhea" id="RHEA-COMP:10162"/>
        <dbReference type="Rhea" id="RHEA-COMP:10375"/>
        <dbReference type="ChEBI" id="CHEBI:33019"/>
        <dbReference type="ChEBI" id="CHEBI:57623"/>
        <dbReference type="ChEBI" id="CHEBI:74411"/>
        <dbReference type="ChEBI" id="CHEBI:74415"/>
        <dbReference type="EC" id="2.5.1.75"/>
    </reaction>
</comment>
<protein>
    <recommendedName>
        <fullName evidence="10">tRNA dimethylallyltransferase</fullName>
        <ecNumber evidence="10">2.5.1.75</ecNumber>
    </recommendedName>
    <alternativeName>
        <fullName evidence="10">Dimethylallyl diphosphate:tRNA dimethylallyltransferase</fullName>
        <shortName evidence="10">DMAPP:tRNA dimethylallyltransferase</shortName>
        <shortName evidence="10">DMATase</shortName>
    </alternativeName>
    <alternativeName>
        <fullName evidence="10">Isopentenyl-diphosphate:tRNA isopentenyltransferase</fullName>
        <shortName evidence="10">IPP transferase</shortName>
        <shortName evidence="10">IPPT</shortName>
        <shortName evidence="10">IPTase</shortName>
    </alternativeName>
</protein>
<keyword evidence="5 10" id="KW-0819">tRNA processing</keyword>
<comment type="function">
    <text evidence="2 10 12">Catalyzes the transfer of a dimethylallyl group onto the adenine at position 37 in tRNAs that read codons beginning with uridine, leading to the formation of N6-(dimethylallyl)adenosine (i(6)A).</text>
</comment>
<evidence type="ECO:0000256" key="12">
    <source>
        <dbReference type="RuleBase" id="RU003784"/>
    </source>
</evidence>
<dbReference type="Pfam" id="PF01715">
    <property type="entry name" value="IPPT"/>
    <property type="match status" value="1"/>
</dbReference>
<evidence type="ECO:0000313" key="15">
    <source>
        <dbReference type="Proteomes" id="UP000441717"/>
    </source>
</evidence>
<dbReference type="FunFam" id="1.10.20.140:FF:000001">
    <property type="entry name" value="tRNA dimethylallyltransferase"/>
    <property type="match status" value="1"/>
</dbReference>
<evidence type="ECO:0000256" key="2">
    <source>
        <dbReference type="ARBA" id="ARBA00003213"/>
    </source>
</evidence>
<keyword evidence="15" id="KW-1185">Reference proteome</keyword>
<dbReference type="PANTHER" id="PTHR11088:SF60">
    <property type="entry name" value="TRNA DIMETHYLALLYLTRANSFERASE"/>
    <property type="match status" value="1"/>
</dbReference>
<organism evidence="14 15">
    <name type="scientific">Desulfofundulus thermobenzoicus</name>
    <dbReference type="NCBI Taxonomy" id="29376"/>
    <lineage>
        <taxon>Bacteria</taxon>
        <taxon>Bacillati</taxon>
        <taxon>Bacillota</taxon>
        <taxon>Clostridia</taxon>
        <taxon>Eubacteriales</taxon>
        <taxon>Peptococcaceae</taxon>
        <taxon>Desulfofundulus</taxon>
    </lineage>
</organism>
<comment type="caution">
    <text evidence="14">The sequence shown here is derived from an EMBL/GenBank/DDBJ whole genome shotgun (WGS) entry which is preliminary data.</text>
</comment>
<dbReference type="Proteomes" id="UP000441717">
    <property type="component" value="Unassembled WGS sequence"/>
</dbReference>
<dbReference type="EC" id="2.5.1.75" evidence="10"/>
<dbReference type="GO" id="GO:0006400">
    <property type="term" value="P:tRNA modification"/>
    <property type="evidence" value="ECO:0007669"/>
    <property type="project" value="TreeGrafter"/>
</dbReference>
<evidence type="ECO:0000256" key="9">
    <source>
        <dbReference type="ARBA" id="ARBA00049563"/>
    </source>
</evidence>